<gene>
    <name evidence="6" type="ORF">chiPu_0026212</name>
</gene>
<keyword evidence="3" id="KW-1133">Transmembrane helix</keyword>
<organism evidence="6 7">
    <name type="scientific">Chiloscyllium punctatum</name>
    <name type="common">Brownbanded bambooshark</name>
    <name type="synonym">Hemiscyllium punctatum</name>
    <dbReference type="NCBI Taxonomy" id="137246"/>
    <lineage>
        <taxon>Eukaryota</taxon>
        <taxon>Metazoa</taxon>
        <taxon>Chordata</taxon>
        <taxon>Craniata</taxon>
        <taxon>Vertebrata</taxon>
        <taxon>Chondrichthyes</taxon>
        <taxon>Elasmobranchii</taxon>
        <taxon>Galeomorphii</taxon>
        <taxon>Galeoidea</taxon>
        <taxon>Orectolobiformes</taxon>
        <taxon>Hemiscylliidae</taxon>
        <taxon>Chiloscyllium</taxon>
    </lineage>
</organism>
<accession>A0A401TI86</accession>
<dbReference type="Pfam" id="PF01094">
    <property type="entry name" value="ANF_receptor"/>
    <property type="match status" value="1"/>
</dbReference>
<dbReference type="Proteomes" id="UP000287033">
    <property type="component" value="Unassembled WGS sequence"/>
</dbReference>
<dbReference type="AlphaFoldDB" id="A0A401TI86"/>
<comment type="caution">
    <text evidence="6">The sequence shown here is derived from an EMBL/GenBank/DDBJ whole genome shotgun (WGS) entry which is preliminary data.</text>
</comment>
<dbReference type="InterPro" id="IPR028082">
    <property type="entry name" value="Peripla_BP_I"/>
</dbReference>
<keyword evidence="2" id="KW-0812">Transmembrane</keyword>
<proteinExistence type="predicted"/>
<keyword evidence="7" id="KW-1185">Reference proteome</keyword>
<dbReference type="InterPro" id="IPR001828">
    <property type="entry name" value="ANF_lig-bd_rcpt"/>
</dbReference>
<evidence type="ECO:0000313" key="7">
    <source>
        <dbReference type="Proteomes" id="UP000287033"/>
    </source>
</evidence>
<dbReference type="Gene3D" id="3.40.50.2300">
    <property type="match status" value="1"/>
</dbReference>
<evidence type="ECO:0000313" key="6">
    <source>
        <dbReference type="EMBL" id="GCC42328.1"/>
    </source>
</evidence>
<sequence length="96" mass="11060">MHSVLVGGKDQQLFLQQVDKMQMADGRYVFIPFDTIHYSLPYRNASYPVLAGNARLRRSYDAVLTVTMDSKDKDFHQVLGEVLKKNNIRMSLKPNQ</sequence>
<keyword evidence="4" id="KW-0472">Membrane</keyword>
<evidence type="ECO:0000256" key="3">
    <source>
        <dbReference type="ARBA" id="ARBA00022989"/>
    </source>
</evidence>
<evidence type="ECO:0000256" key="1">
    <source>
        <dbReference type="ARBA" id="ARBA00004370"/>
    </source>
</evidence>
<evidence type="ECO:0000256" key="4">
    <source>
        <dbReference type="ARBA" id="ARBA00023136"/>
    </source>
</evidence>
<dbReference type="OrthoDB" id="1890790at2759"/>
<name>A0A401TI86_CHIPU</name>
<evidence type="ECO:0000259" key="5">
    <source>
        <dbReference type="Pfam" id="PF01094"/>
    </source>
</evidence>
<evidence type="ECO:0000256" key="2">
    <source>
        <dbReference type="ARBA" id="ARBA00022692"/>
    </source>
</evidence>
<comment type="subcellular location">
    <subcellularLocation>
        <location evidence="1">Membrane</location>
    </subcellularLocation>
</comment>
<feature type="non-terminal residue" evidence="6">
    <location>
        <position position="96"/>
    </location>
</feature>
<dbReference type="SUPFAM" id="SSF53822">
    <property type="entry name" value="Periplasmic binding protein-like I"/>
    <property type="match status" value="1"/>
</dbReference>
<dbReference type="GO" id="GO:0016020">
    <property type="term" value="C:membrane"/>
    <property type="evidence" value="ECO:0007669"/>
    <property type="project" value="UniProtKB-SubCell"/>
</dbReference>
<dbReference type="STRING" id="137246.A0A401TI86"/>
<dbReference type="EMBL" id="BEZZ01074590">
    <property type="protein sequence ID" value="GCC42328.1"/>
    <property type="molecule type" value="Genomic_DNA"/>
</dbReference>
<feature type="domain" description="Receptor ligand binding region" evidence="5">
    <location>
        <begin position="8"/>
        <end position="84"/>
    </location>
</feature>
<reference evidence="6 7" key="1">
    <citation type="journal article" date="2018" name="Nat. Ecol. Evol.">
        <title>Shark genomes provide insights into elasmobranch evolution and the origin of vertebrates.</title>
        <authorList>
            <person name="Hara Y"/>
            <person name="Yamaguchi K"/>
            <person name="Onimaru K"/>
            <person name="Kadota M"/>
            <person name="Koyanagi M"/>
            <person name="Keeley SD"/>
            <person name="Tatsumi K"/>
            <person name="Tanaka K"/>
            <person name="Motone F"/>
            <person name="Kageyama Y"/>
            <person name="Nozu R"/>
            <person name="Adachi N"/>
            <person name="Nishimura O"/>
            <person name="Nakagawa R"/>
            <person name="Tanegashima C"/>
            <person name="Kiyatake I"/>
            <person name="Matsumoto R"/>
            <person name="Murakumo K"/>
            <person name="Nishida K"/>
            <person name="Terakita A"/>
            <person name="Kuratani S"/>
            <person name="Sato K"/>
            <person name="Hyodo S Kuraku.S."/>
        </authorList>
    </citation>
    <scope>NUCLEOTIDE SEQUENCE [LARGE SCALE GENOMIC DNA]</scope>
</reference>
<protein>
    <recommendedName>
        <fullName evidence="5">Receptor ligand binding region domain-containing protein</fullName>
    </recommendedName>
</protein>